<dbReference type="OMA" id="NITCIMV"/>
<evidence type="ECO:0000313" key="2">
    <source>
        <dbReference type="EMBL" id="CAD8138003.1"/>
    </source>
</evidence>
<protein>
    <recommendedName>
        <fullName evidence="4">Transmembrane protein</fullName>
    </recommendedName>
</protein>
<sequence length="1151" mass="134284">MYLYLFSFLYVVYSINYVLNTDELKILEDYANGIEKYDKQKEKLVIQSVGLLGNDEEIIQITSLFTPFDNQQRVDILTKKAQNIYTIYTLYYAKQQSSELKFDKVELKGVEKCTSLTYVQNQFIVDCTINTILFVLQNGTQISQDYNKNVQFTQILGFYDGLLGLSPGYLSFFDEQLQLERQILANYIQVIKDEKNVYLLNEHQVFQYTQDGNVIEYNHKCENKPEFMAVLGNTFYIQCGTLRTVSQNEVEVFSMRVSHLFATNQYIIINNTSIYNQDLDSCYYFSNGQLYPINYDDDVIQIVNNQIQVGSIKGYYLIQSDQLAQFNLSLDQFYVVDKGLQVLNSGNSAYFGNKYQVVNYVAGPYVEIQEQGVLDQPLQLNIEKQIKDKQLLTLVNYLDESIFLIYLQNAQLFSQKCLIDQLQLKCQKEMLFQQNSPPDIENVQGTVFGIQMIVAYQSQETVYIYLDGILLDSINKVTTFQLYQNFIVILKENEVTIKYIIDNKLHEDAQMNITCIMVAIYFNEIALVDERNNLIIVSDSNSGWYYSFSQSFQDLITEVNYVNSQLIVSTEKQAYIYENRILRGKLDLDIITNGNYLQTQTHLYIYNTTKIFQFQIFSDFSLSSWPQQIINCQIQKHFLVMTFKQSELLLIDNILFVYSQILQFTPNTIVERNSYSRFSTSKINFRNYQNKSVAVKVKTIGNILKLRSLEYKESDCQIDNDILQIHQASFFDGPISNISKNVDDGIEIIQRASKFQKQPSWINQGLNDLIYIGNNLRVIYSNGSLSLCSEDKCQSILNNTQDCLTLEQDQLQFYLVCKKFVYSGLKSKPESINNIDFTPFFNELLSIKFDQASKIGIISRSEIYTQFSLYNNYQLKVQKIISDLQDFEFNDSNIILLTSKKIIIVDSQLNEIHSYNLLENLISTEQNDALKFLKFKKICQFGENFYLISSKDGPIYLVYLNEDHLQLFLEFTNIQDSTPIETYLIENDILVCTYKNDNEQYFAAFYNFDDRSKSSIIVPYFNVIELGSSFSKFHYTRQYENNSIILNDRSDEKQIFVFNYYLQIKGVSQNKYLHELIANDLKFQSAKINLKINLTETDETPENWNIAIYILCGILGILVFLISFRYIRRYCLAKHLKFEEDQPSEFKNEAV</sequence>
<dbReference type="OrthoDB" id="297016at2759"/>
<evidence type="ECO:0000313" key="3">
    <source>
        <dbReference type="Proteomes" id="UP000683925"/>
    </source>
</evidence>
<organism evidence="2 3">
    <name type="scientific">Paramecium octaurelia</name>
    <dbReference type="NCBI Taxonomy" id="43137"/>
    <lineage>
        <taxon>Eukaryota</taxon>
        <taxon>Sar</taxon>
        <taxon>Alveolata</taxon>
        <taxon>Ciliophora</taxon>
        <taxon>Intramacronucleata</taxon>
        <taxon>Oligohymenophorea</taxon>
        <taxon>Peniculida</taxon>
        <taxon>Parameciidae</taxon>
        <taxon>Paramecium</taxon>
    </lineage>
</organism>
<proteinExistence type="predicted"/>
<keyword evidence="1" id="KW-0472">Membrane</keyword>
<accession>A0A8S1SD54</accession>
<comment type="caution">
    <text evidence="2">The sequence shown here is derived from an EMBL/GenBank/DDBJ whole genome shotgun (WGS) entry which is preliminary data.</text>
</comment>
<evidence type="ECO:0008006" key="4">
    <source>
        <dbReference type="Google" id="ProtNLM"/>
    </source>
</evidence>
<evidence type="ECO:0000256" key="1">
    <source>
        <dbReference type="SAM" id="Phobius"/>
    </source>
</evidence>
<name>A0A8S1SD54_PAROT</name>
<dbReference type="EMBL" id="CAJJDP010000008">
    <property type="protein sequence ID" value="CAD8138003.1"/>
    <property type="molecule type" value="Genomic_DNA"/>
</dbReference>
<keyword evidence="1" id="KW-0812">Transmembrane</keyword>
<gene>
    <name evidence="2" type="ORF">POCTA_138.1.T0090135</name>
</gene>
<dbReference type="Proteomes" id="UP000683925">
    <property type="component" value="Unassembled WGS sequence"/>
</dbReference>
<reference evidence="2" key="1">
    <citation type="submission" date="2021-01" db="EMBL/GenBank/DDBJ databases">
        <authorList>
            <consortium name="Genoscope - CEA"/>
            <person name="William W."/>
        </authorList>
    </citation>
    <scope>NUCLEOTIDE SEQUENCE</scope>
</reference>
<dbReference type="AlphaFoldDB" id="A0A8S1SD54"/>
<feature type="transmembrane region" description="Helical" evidence="1">
    <location>
        <begin position="1106"/>
        <end position="1127"/>
    </location>
</feature>
<keyword evidence="3" id="KW-1185">Reference proteome</keyword>
<keyword evidence="1" id="KW-1133">Transmembrane helix</keyword>